<proteinExistence type="predicted"/>
<feature type="domain" description="Helicase C-terminal" evidence="5">
    <location>
        <begin position="1019"/>
        <end position="1173"/>
    </location>
</feature>
<evidence type="ECO:0000259" key="4">
    <source>
        <dbReference type="PROSITE" id="PS51192"/>
    </source>
</evidence>
<dbReference type="PANTHER" id="PTHR47957:SF3">
    <property type="entry name" value="ATP-DEPENDENT HELICASE HRQ1"/>
    <property type="match status" value="1"/>
</dbReference>
<evidence type="ECO:0000259" key="5">
    <source>
        <dbReference type="PROSITE" id="PS51194"/>
    </source>
</evidence>
<name>A0ABW1AWM8_9RHOO</name>
<dbReference type="InterPro" id="IPR027417">
    <property type="entry name" value="P-loop_NTPase"/>
</dbReference>
<keyword evidence="2" id="KW-0067">ATP-binding</keyword>
<dbReference type="Gene3D" id="3.40.50.300">
    <property type="entry name" value="P-loop containing nucleotide triphosphate hydrolases"/>
    <property type="match status" value="2"/>
</dbReference>
<organism evidence="6 7">
    <name type="scientific">Thauera sinica</name>
    <dbReference type="NCBI Taxonomy" id="2665146"/>
    <lineage>
        <taxon>Bacteria</taxon>
        <taxon>Pseudomonadati</taxon>
        <taxon>Pseudomonadota</taxon>
        <taxon>Betaproteobacteria</taxon>
        <taxon>Rhodocyclales</taxon>
        <taxon>Zoogloeaceae</taxon>
        <taxon>Thauera</taxon>
    </lineage>
</organism>
<keyword evidence="1" id="KW-0547">Nucleotide-binding</keyword>
<protein>
    <submittedName>
        <fullName evidence="6">DEAD/DEAH box helicase</fullName>
    </submittedName>
</protein>
<dbReference type="Pfam" id="PF00271">
    <property type="entry name" value="Helicase_C"/>
    <property type="match status" value="1"/>
</dbReference>
<dbReference type="SMART" id="SM00487">
    <property type="entry name" value="DEXDc"/>
    <property type="match status" value="1"/>
</dbReference>
<dbReference type="GO" id="GO:0004386">
    <property type="term" value="F:helicase activity"/>
    <property type="evidence" value="ECO:0007669"/>
    <property type="project" value="UniProtKB-KW"/>
</dbReference>
<dbReference type="SMART" id="SM00490">
    <property type="entry name" value="HELICc"/>
    <property type="match status" value="1"/>
</dbReference>
<comment type="caution">
    <text evidence="6">The sequence shown here is derived from an EMBL/GenBank/DDBJ whole genome shotgun (WGS) entry which is preliminary data.</text>
</comment>
<dbReference type="SUPFAM" id="SSF52540">
    <property type="entry name" value="P-loop containing nucleoside triphosphate hydrolases"/>
    <property type="match status" value="1"/>
</dbReference>
<feature type="region of interest" description="Disordered" evidence="3">
    <location>
        <begin position="879"/>
        <end position="901"/>
    </location>
</feature>
<keyword evidence="6" id="KW-0378">Hydrolase</keyword>
<evidence type="ECO:0000313" key="6">
    <source>
        <dbReference type="EMBL" id="MFC5771727.1"/>
    </source>
</evidence>
<dbReference type="Proteomes" id="UP001595974">
    <property type="component" value="Unassembled WGS sequence"/>
</dbReference>
<dbReference type="InterPro" id="IPR011545">
    <property type="entry name" value="DEAD/DEAH_box_helicase_dom"/>
</dbReference>
<dbReference type="PROSITE" id="PS51192">
    <property type="entry name" value="HELICASE_ATP_BIND_1"/>
    <property type="match status" value="1"/>
</dbReference>
<evidence type="ECO:0000256" key="2">
    <source>
        <dbReference type="ARBA" id="ARBA00022840"/>
    </source>
</evidence>
<accession>A0ABW1AWM8</accession>
<sequence>MKNTYFSELIPELAVRAARATVSRLGFSSTPLRAHLTALFSAGYGERGCFLGDPVFEATFGWKEANRTLAELARDGLLSAELVQALDRPGNGKSDAYRFPKEARPYRHQHHAWALLTQERPASVVVTSGTGSGKTECFMVPILDQLVRHRAKRGAKLVGVEALFLYPLNALIQSQRERLNAWTAAFGDQVRYCLYNGLTPERARQHERDQAPNEVIDRQDLRACPPPMLVTNATMLEYMLVRAKDAPILEASKGKLQWIVLDEAHTYIGSQAAELALLLRRVLHAFDVRPEQVRFVATSATIGGAEAQAQLREFLAKIAGQPLEQVHVVSGERQIPELAPGNPEYATASLETLMSLPAESAERFEALCANQTARRIRGRFVDPGSRAVKLSDVGALLKQAPGADQLAASMTALRWLDLLTSAVRYDRQKGGAPFLPLRLHLFHDVLQGLWACSDPACSAKHGSLLDSSEWPFGMVFVEPRKHCDCGAPAYELRSCNDCNTTYLWARRVVSADGRYRLLQTLDRGTDEFALDVEPADEEEDHAERIVDSSSVLIANGHIAGTAEILVDRETFVMDPSDCSRAIKLRVRDETPDDDGDFEMVCPDCGATHGATQRSFRPAMLGAPFLLGEIIPTLLEFCPDIDTKDDRPLERPMRGRRMISFTDSRQGTARIAARLQQDSERNRIRGLVYQRVVTAGAQASSTVASDLQDKIARQRQLLSFVPEHMQAEAAAAAGIDELEKQLAQLSEAKPLPFAEIVSWLSTNAADVKDWMYDYYQSLDPVEFGSNSGRERLGTVLLAREVARRPKRVNSLETMGLVRTAYPKLDARQSMPVLPAGVPRLSLEDWKAFLKICLDFHVRENTFVALPDSWRKWGGQRLSSKQLLPPDSTEKQTSRLKKWPQCGDGRRQSRLVRLLAYALKLDPASAIGYDAINVLLRAAWDELCSIGVLQKGATGRYLSLEDIALAPISKAWVCPVTRRVLDVTFRGVTPYLPAKAVSPKVAECRPIEVPQCELLLRDYANEQEKLAAIRAWVNDNPVIEELRTEGLWSDLNDRILEGGAFFRAAEHSAQQPGARLAQYESHFKSGRINLLSCSTTMEMGVDIGGISVVAMNNVPPHPANYLQRAGRAGRRAETRSVALSLCKNNPHDQNVLRDTLWPFKAQLPAPVVLLSSPIIIQRHINSMLLGEFMRREISSQGSADKLNLEWWLLPKESARYLRFCAWTTCFDAAAEPGLAGGLRSLLRHTPFEGTASLDHLCARAAEMAEAHAASWYGEYDAIQIELARFGDPGSKSEPAFKALTLQQKRLTGEYLLRELATEGFLPGYGFPTDISSFETLTCDEIERQKIKAERDRDMGRIDNRMRSRDLPSRDTVTALREYAPGSEVVIDGLVYRSAGITLNWHAPASNADVSEIQSIRDAWRCKTCGSSGTNVRAAYLADCPDCGAPLSAEPDCRFTYLEPAGFSVDLYGSPHNDVSTQTFIPVAPPWVNAQGEWIALPNPALGMYRSSAVGIVFNYTAGTNGQGFGICLSCGRAEPMKEDGTLSDVFYDHRTGKTQEHKRLRGRQGGDDPICEGSYNGFAVMPALRLGHEARTDVLELLLRGLDGELINERKVGFTIAVAVRNAVARLLGIESAELGCDTKPVRIVGGSIGLAIVVFDKCASGYSSSVSGRLRDIFALAREELECSADCADVCQSCLLDFETRFRVDDLDRHAALAFLNARWCNEFGLPPDRAFFGPAASFAEHQSLAEAVTRELAYPGGLPVSIFLSGDPADWDVAGSPLRRYVTRWASSGNEVKVVMPPGAPAQLSRSDVMALSAMSMLDGVSLWSGTPPDAQLNATVLAVVGGDEHAVAWATDVRAVGIPSGGWGRSEGTLITRGKVSSPGALAERVTLAPPSQEAGTHRVEFAGELDGSIRNFGTRLLEVIERGLGRGLIPDAAEVIRVEYSDRYLNSPLPLALFLDFIGEVRTKYRDCWLRDELRLRVASMRDRPAFPFPPTKVWQDWTNDQQRDATLAAACEYAGWELDLASVDKRAAPHSRRLDFCLQGGGVVKLWFDQGFGYWHVPREGGGHFRFSAPPEQQGESIACMAGRVQGQGYETYVFVA</sequence>
<dbReference type="RefSeq" id="WP_385961938.1">
    <property type="nucleotide sequence ID" value="NZ_JBHSOG010000098.1"/>
</dbReference>
<evidence type="ECO:0000256" key="1">
    <source>
        <dbReference type="ARBA" id="ARBA00022741"/>
    </source>
</evidence>
<dbReference type="Pfam" id="PF00270">
    <property type="entry name" value="DEAD"/>
    <property type="match status" value="1"/>
</dbReference>
<keyword evidence="7" id="KW-1185">Reference proteome</keyword>
<evidence type="ECO:0000256" key="3">
    <source>
        <dbReference type="SAM" id="MobiDB-lite"/>
    </source>
</evidence>
<reference evidence="7" key="1">
    <citation type="journal article" date="2019" name="Int. J. Syst. Evol. Microbiol.">
        <title>The Global Catalogue of Microorganisms (GCM) 10K type strain sequencing project: providing services to taxonomists for standard genome sequencing and annotation.</title>
        <authorList>
            <consortium name="The Broad Institute Genomics Platform"/>
            <consortium name="The Broad Institute Genome Sequencing Center for Infectious Disease"/>
            <person name="Wu L."/>
            <person name="Ma J."/>
        </authorList>
    </citation>
    <scope>NUCLEOTIDE SEQUENCE [LARGE SCALE GENOMIC DNA]</scope>
    <source>
        <strain evidence="7">SHR3</strain>
    </source>
</reference>
<keyword evidence="6" id="KW-0347">Helicase</keyword>
<gene>
    <name evidence="6" type="ORF">ACFPTN_20300</name>
</gene>
<dbReference type="InterPro" id="IPR014001">
    <property type="entry name" value="Helicase_ATP-bd"/>
</dbReference>
<feature type="domain" description="Helicase ATP-binding" evidence="4">
    <location>
        <begin position="115"/>
        <end position="320"/>
    </location>
</feature>
<evidence type="ECO:0000313" key="7">
    <source>
        <dbReference type="Proteomes" id="UP001595974"/>
    </source>
</evidence>
<dbReference type="EMBL" id="JBHSOG010000098">
    <property type="protein sequence ID" value="MFC5771727.1"/>
    <property type="molecule type" value="Genomic_DNA"/>
</dbReference>
<dbReference type="PROSITE" id="PS51194">
    <property type="entry name" value="HELICASE_CTER"/>
    <property type="match status" value="1"/>
</dbReference>
<dbReference type="InterPro" id="IPR001650">
    <property type="entry name" value="Helicase_C-like"/>
</dbReference>
<dbReference type="PANTHER" id="PTHR47957">
    <property type="entry name" value="ATP-DEPENDENT HELICASE HRQ1"/>
    <property type="match status" value="1"/>
</dbReference>